<dbReference type="AlphaFoldDB" id="A0A6J5UM65"/>
<reference evidence="1 2" key="1">
    <citation type="submission" date="2020-05" db="EMBL/GenBank/DDBJ databases">
        <authorList>
            <person name="Campoy J."/>
            <person name="Schneeberger K."/>
            <person name="Spophaly S."/>
        </authorList>
    </citation>
    <scope>NUCLEOTIDE SEQUENCE [LARGE SCALE GENOMIC DNA]</scope>
    <source>
        <strain evidence="1">PruArmRojPasFocal</strain>
    </source>
</reference>
<organism evidence="1 2">
    <name type="scientific">Prunus armeniaca</name>
    <name type="common">Apricot</name>
    <name type="synonym">Armeniaca vulgaris</name>
    <dbReference type="NCBI Taxonomy" id="36596"/>
    <lineage>
        <taxon>Eukaryota</taxon>
        <taxon>Viridiplantae</taxon>
        <taxon>Streptophyta</taxon>
        <taxon>Embryophyta</taxon>
        <taxon>Tracheophyta</taxon>
        <taxon>Spermatophyta</taxon>
        <taxon>Magnoliopsida</taxon>
        <taxon>eudicotyledons</taxon>
        <taxon>Gunneridae</taxon>
        <taxon>Pentapetalae</taxon>
        <taxon>rosids</taxon>
        <taxon>fabids</taxon>
        <taxon>Rosales</taxon>
        <taxon>Rosaceae</taxon>
        <taxon>Amygdaloideae</taxon>
        <taxon>Amygdaleae</taxon>
        <taxon>Prunus</taxon>
    </lineage>
</organism>
<dbReference type="Proteomes" id="UP000507222">
    <property type="component" value="Unassembled WGS sequence"/>
</dbReference>
<gene>
    <name evidence="1" type="ORF">CURHAP_LOCUS27383</name>
</gene>
<accession>A0A6J5UM65</accession>
<evidence type="ECO:0000313" key="1">
    <source>
        <dbReference type="EMBL" id="CAB4277600.1"/>
    </source>
</evidence>
<proteinExistence type="predicted"/>
<evidence type="ECO:0000313" key="2">
    <source>
        <dbReference type="Proteomes" id="UP000507222"/>
    </source>
</evidence>
<protein>
    <submittedName>
        <fullName evidence="1">Uncharacterized protein</fullName>
    </submittedName>
</protein>
<dbReference type="EMBL" id="CAEKDK010000004">
    <property type="protein sequence ID" value="CAB4277600.1"/>
    <property type="molecule type" value="Genomic_DNA"/>
</dbReference>
<sequence length="68" mass="7324">MKKKEQVEKALGVVLVHQHARVAHVVCVLGASDAATWTATAASVLISCRMPNHEPLSIPSHPSLFQIL</sequence>
<name>A0A6J5UM65_PRUAR</name>